<reference evidence="2" key="2">
    <citation type="submission" date="2020-09" db="EMBL/GenBank/DDBJ databases">
        <authorList>
            <person name="Sun Q."/>
            <person name="Zhou Y."/>
        </authorList>
    </citation>
    <scope>NUCLEOTIDE SEQUENCE</scope>
    <source>
        <strain evidence="2">CGMCC 1.14988</strain>
    </source>
</reference>
<keyword evidence="1" id="KW-0812">Transmembrane</keyword>
<comment type="caution">
    <text evidence="2">The sequence shown here is derived from an EMBL/GenBank/DDBJ whole genome shotgun (WGS) entry which is preliminary data.</text>
</comment>
<protein>
    <submittedName>
        <fullName evidence="2">Uncharacterized protein</fullName>
    </submittedName>
</protein>
<organism evidence="2 3">
    <name type="scientific">Egicoccus halophilus</name>
    <dbReference type="NCBI Taxonomy" id="1670830"/>
    <lineage>
        <taxon>Bacteria</taxon>
        <taxon>Bacillati</taxon>
        <taxon>Actinomycetota</taxon>
        <taxon>Nitriliruptoria</taxon>
        <taxon>Egicoccales</taxon>
        <taxon>Egicoccaceae</taxon>
        <taxon>Egicoccus</taxon>
    </lineage>
</organism>
<evidence type="ECO:0000313" key="3">
    <source>
        <dbReference type="Proteomes" id="UP000650511"/>
    </source>
</evidence>
<gene>
    <name evidence="2" type="ORF">GCM10011354_22680</name>
</gene>
<accession>A0A8J3EU82</accession>
<dbReference type="AlphaFoldDB" id="A0A8J3EU82"/>
<dbReference type="RefSeq" id="WP_165404026.1">
    <property type="nucleotide sequence ID" value="NZ_BMHA01000008.1"/>
</dbReference>
<keyword evidence="1" id="KW-0472">Membrane</keyword>
<dbReference type="Proteomes" id="UP000650511">
    <property type="component" value="Unassembled WGS sequence"/>
</dbReference>
<dbReference type="EMBL" id="BMHA01000008">
    <property type="protein sequence ID" value="GGI07157.1"/>
    <property type="molecule type" value="Genomic_DNA"/>
</dbReference>
<evidence type="ECO:0000256" key="1">
    <source>
        <dbReference type="SAM" id="Phobius"/>
    </source>
</evidence>
<reference evidence="2" key="1">
    <citation type="journal article" date="2014" name="Int. J. Syst. Evol. Microbiol.">
        <title>Complete genome sequence of Corynebacterium casei LMG S-19264T (=DSM 44701T), isolated from a smear-ripened cheese.</title>
        <authorList>
            <consortium name="US DOE Joint Genome Institute (JGI-PGF)"/>
            <person name="Walter F."/>
            <person name="Albersmeier A."/>
            <person name="Kalinowski J."/>
            <person name="Ruckert C."/>
        </authorList>
    </citation>
    <scope>NUCLEOTIDE SEQUENCE</scope>
    <source>
        <strain evidence="2">CGMCC 1.14988</strain>
    </source>
</reference>
<feature type="transmembrane region" description="Helical" evidence="1">
    <location>
        <begin position="27"/>
        <end position="47"/>
    </location>
</feature>
<keyword evidence="1" id="KW-1133">Transmembrane helix</keyword>
<name>A0A8J3EU82_9ACTN</name>
<proteinExistence type="predicted"/>
<evidence type="ECO:0000313" key="2">
    <source>
        <dbReference type="EMBL" id="GGI07157.1"/>
    </source>
</evidence>
<keyword evidence="3" id="KW-1185">Reference proteome</keyword>
<sequence>MTDPNAEDRDVDHASGFMNRIAQGGPVATVAVVLVALLIAAWLVGLLR</sequence>